<sequence length="553" mass="62474">MERVQFQQEQMLTELKDLVRKGLFTQKEVKQIMQKRTSFETTLVRRIPKKGDFLRYIAYEMGLETLRRKRAARILDGSQPPSVSDYALVRRQFHVFERALKKFKSDVGLWIQYIQVAKKEGARTLVGRITARALQLHPNVPALYILAASHELEHLAPSAARALLQRGIRLNPESTEVWREYVKMELGFVESLRRRWDVLGIEVEDTKRKGKQRALDEDGDDDMGKEMQKMQVDAEDEGDEGEAARRQIMQGAIVKSVMSSAAKALPKIELFISLQDLLATYPCPPSLRDTLLDHLFTLLHETLPQNPTAIRLSATRHLLPGLEGEALVDALKDANERLASAVRDQNAGDERLALVYASFIQDWCRKDIDDSLVSHHSLQAFHMNLILCIHVVRTMQKGYLVTSLQLLAQRKSATLSPVLLATAIILLTTCQESLHEYLPPTSNTPERVLRLARKWTGKDSTKHSAQLWLARLDAEKQFSVGEDVKRAWDEARAAVVGEGTDTVWLWGLDPEPDWETTMDCGTGTAETEVGERIRLLEVRAYVLGIGAGADGRA</sequence>
<dbReference type="Pfam" id="PF08640">
    <property type="entry name" value="U3_assoc_6"/>
    <property type="match status" value="1"/>
</dbReference>
<evidence type="ECO:0000259" key="6">
    <source>
        <dbReference type="Pfam" id="PF08640"/>
    </source>
</evidence>
<dbReference type="GO" id="GO:0032040">
    <property type="term" value="C:small-subunit processome"/>
    <property type="evidence" value="ECO:0007669"/>
    <property type="project" value="TreeGrafter"/>
</dbReference>
<keyword evidence="3" id="KW-0698">rRNA processing</keyword>
<keyword evidence="4" id="KW-0677">Repeat</keyword>
<name>A0A165RLC0_9APHY</name>
<dbReference type="GO" id="GO:0000462">
    <property type="term" value="P:maturation of SSU-rRNA from tricistronic rRNA transcript (SSU-rRNA, 5.8S rRNA, LSU-rRNA)"/>
    <property type="evidence" value="ECO:0007669"/>
    <property type="project" value="InterPro"/>
</dbReference>
<proteinExistence type="inferred from homology"/>
<dbReference type="Proteomes" id="UP000076727">
    <property type="component" value="Unassembled WGS sequence"/>
</dbReference>
<keyword evidence="8" id="KW-1185">Reference proteome</keyword>
<dbReference type="InterPro" id="IPR013949">
    <property type="entry name" value="Utp6"/>
</dbReference>
<dbReference type="SUPFAM" id="SSF48452">
    <property type="entry name" value="TPR-like"/>
    <property type="match status" value="1"/>
</dbReference>
<accession>A0A165RLC0</accession>
<organism evidence="7 8">
    <name type="scientific">Daedalea quercina L-15889</name>
    <dbReference type="NCBI Taxonomy" id="1314783"/>
    <lineage>
        <taxon>Eukaryota</taxon>
        <taxon>Fungi</taxon>
        <taxon>Dikarya</taxon>
        <taxon>Basidiomycota</taxon>
        <taxon>Agaricomycotina</taxon>
        <taxon>Agaricomycetes</taxon>
        <taxon>Polyporales</taxon>
        <taxon>Fomitopsis</taxon>
    </lineage>
</organism>
<comment type="similarity">
    <text evidence="2">Belongs to the UTP6 family.</text>
</comment>
<protein>
    <recommendedName>
        <fullName evidence="6">U3 small nucleolar RNA-associated protein 6 N-terminal domain-containing protein</fullName>
    </recommendedName>
</protein>
<evidence type="ECO:0000256" key="3">
    <source>
        <dbReference type="ARBA" id="ARBA00022552"/>
    </source>
</evidence>
<dbReference type="InterPro" id="IPR011990">
    <property type="entry name" value="TPR-like_helical_dom_sf"/>
</dbReference>
<gene>
    <name evidence="7" type="ORF">DAEQUDRAFT_724645</name>
</gene>
<evidence type="ECO:0000313" key="7">
    <source>
        <dbReference type="EMBL" id="KZT70904.1"/>
    </source>
</evidence>
<comment type="subcellular location">
    <subcellularLocation>
        <location evidence="1">Nucleus</location>
        <location evidence="1">Nucleolus</location>
    </subcellularLocation>
</comment>
<evidence type="ECO:0000256" key="1">
    <source>
        <dbReference type="ARBA" id="ARBA00004604"/>
    </source>
</evidence>
<keyword evidence="5" id="KW-0539">Nucleus</keyword>
<evidence type="ECO:0000313" key="8">
    <source>
        <dbReference type="Proteomes" id="UP000076727"/>
    </source>
</evidence>
<dbReference type="InterPro" id="IPR055347">
    <property type="entry name" value="UTP6_N"/>
</dbReference>
<dbReference type="GO" id="GO:0034388">
    <property type="term" value="C:Pwp2p-containing subcomplex of 90S preribosome"/>
    <property type="evidence" value="ECO:0007669"/>
    <property type="project" value="TreeGrafter"/>
</dbReference>
<dbReference type="SMART" id="SM00386">
    <property type="entry name" value="HAT"/>
    <property type="match status" value="3"/>
</dbReference>
<dbReference type="InterPro" id="IPR003107">
    <property type="entry name" value="HAT"/>
</dbReference>
<dbReference type="PANTHER" id="PTHR23271">
    <property type="entry name" value="HEPATOCELLULAR CARCINOMA-ASSOCIATED ANTIGEN 66"/>
    <property type="match status" value="1"/>
</dbReference>
<dbReference type="EMBL" id="KV429048">
    <property type="protein sequence ID" value="KZT70904.1"/>
    <property type="molecule type" value="Genomic_DNA"/>
</dbReference>
<evidence type="ECO:0000256" key="4">
    <source>
        <dbReference type="ARBA" id="ARBA00022737"/>
    </source>
</evidence>
<dbReference type="AlphaFoldDB" id="A0A165RLC0"/>
<evidence type="ECO:0000256" key="5">
    <source>
        <dbReference type="ARBA" id="ARBA00023242"/>
    </source>
</evidence>
<evidence type="ECO:0000256" key="2">
    <source>
        <dbReference type="ARBA" id="ARBA00010734"/>
    </source>
</evidence>
<feature type="domain" description="U3 small nucleolar RNA-associated protein 6 N-terminal" evidence="6">
    <location>
        <begin position="9"/>
        <end position="91"/>
    </location>
</feature>
<dbReference type="PANTHER" id="PTHR23271:SF1">
    <property type="entry name" value="U3 SMALL NUCLEOLAR RNA-ASSOCIATED PROTEIN 6 HOMOLOG"/>
    <property type="match status" value="1"/>
</dbReference>
<dbReference type="STRING" id="1314783.A0A165RLC0"/>
<dbReference type="OrthoDB" id="28112at2759"/>
<reference evidence="7 8" key="1">
    <citation type="journal article" date="2016" name="Mol. Biol. Evol.">
        <title>Comparative Genomics of Early-Diverging Mushroom-Forming Fungi Provides Insights into the Origins of Lignocellulose Decay Capabilities.</title>
        <authorList>
            <person name="Nagy L.G."/>
            <person name="Riley R."/>
            <person name="Tritt A."/>
            <person name="Adam C."/>
            <person name="Daum C."/>
            <person name="Floudas D."/>
            <person name="Sun H."/>
            <person name="Yadav J.S."/>
            <person name="Pangilinan J."/>
            <person name="Larsson K.H."/>
            <person name="Matsuura K."/>
            <person name="Barry K."/>
            <person name="Labutti K."/>
            <person name="Kuo R."/>
            <person name="Ohm R.A."/>
            <person name="Bhattacharya S.S."/>
            <person name="Shirouzu T."/>
            <person name="Yoshinaga Y."/>
            <person name="Martin F.M."/>
            <person name="Grigoriev I.V."/>
            <person name="Hibbett D.S."/>
        </authorList>
    </citation>
    <scope>NUCLEOTIDE SEQUENCE [LARGE SCALE GENOMIC DNA]</scope>
    <source>
        <strain evidence="7 8">L-15889</strain>
    </source>
</reference>
<dbReference type="GO" id="GO:0030515">
    <property type="term" value="F:snoRNA binding"/>
    <property type="evidence" value="ECO:0007669"/>
    <property type="project" value="InterPro"/>
</dbReference>
<dbReference type="Gene3D" id="1.25.40.10">
    <property type="entry name" value="Tetratricopeptide repeat domain"/>
    <property type="match status" value="1"/>
</dbReference>